<keyword evidence="6" id="KW-0663">Pyridoxal phosphate</keyword>
<dbReference type="GeneID" id="56590734"/>
<organism evidence="8 9">
    <name type="scientific">Bordetella trematum</name>
    <dbReference type="NCBI Taxonomy" id="123899"/>
    <lineage>
        <taxon>Bacteria</taxon>
        <taxon>Pseudomonadati</taxon>
        <taxon>Pseudomonadota</taxon>
        <taxon>Betaproteobacteria</taxon>
        <taxon>Burkholderiales</taxon>
        <taxon>Alcaligenaceae</taxon>
        <taxon>Bordetella</taxon>
    </lineage>
</organism>
<dbReference type="Gene3D" id="3.40.640.10">
    <property type="entry name" value="Type I PLP-dependent aspartate aminotransferase-like (Major domain)"/>
    <property type="match status" value="1"/>
</dbReference>
<name>A0A157PLH7_9BORD</name>
<dbReference type="PATRIC" id="fig|123899.6.peg.1983"/>
<evidence type="ECO:0000259" key="7">
    <source>
        <dbReference type="Pfam" id="PF00155"/>
    </source>
</evidence>
<evidence type="ECO:0000313" key="9">
    <source>
        <dbReference type="Proteomes" id="UP000076825"/>
    </source>
</evidence>
<dbReference type="eggNOG" id="COG1167">
    <property type="taxonomic scope" value="Bacteria"/>
</dbReference>
<gene>
    <name evidence="8" type="primary">lysN_3</name>
    <name evidence="8" type="ORF">SAMEA3906487_01990</name>
</gene>
<dbReference type="EMBL" id="LT546645">
    <property type="protein sequence ID" value="SAI69930.1"/>
    <property type="molecule type" value="Genomic_DNA"/>
</dbReference>
<evidence type="ECO:0000256" key="2">
    <source>
        <dbReference type="ARBA" id="ARBA00007441"/>
    </source>
</evidence>
<dbReference type="KEGG" id="btrm:SAMEA390648701990"/>
<comment type="subunit">
    <text evidence="3">Homodimer.</text>
</comment>
<evidence type="ECO:0000256" key="1">
    <source>
        <dbReference type="ARBA" id="ARBA00001933"/>
    </source>
</evidence>
<dbReference type="FunFam" id="3.40.640.10:FF:000053">
    <property type="entry name" value="Aminotransferase, class I"/>
    <property type="match status" value="1"/>
</dbReference>
<evidence type="ECO:0000313" key="8">
    <source>
        <dbReference type="EMBL" id="SAI69930.1"/>
    </source>
</evidence>
<keyword evidence="5 8" id="KW-0808">Transferase</keyword>
<dbReference type="EC" id="2.6.1.39" evidence="8"/>
<reference evidence="8 9" key="1">
    <citation type="submission" date="2016-04" db="EMBL/GenBank/DDBJ databases">
        <authorList>
            <consortium name="Pathogen Informatics"/>
        </authorList>
    </citation>
    <scope>NUCLEOTIDE SEQUENCE [LARGE SCALE GENOMIC DNA]</scope>
    <source>
        <strain evidence="8 9">H044680328</strain>
    </source>
</reference>
<dbReference type="InterPro" id="IPR015421">
    <property type="entry name" value="PyrdxlP-dep_Trfase_major"/>
</dbReference>
<proteinExistence type="inferred from homology"/>
<dbReference type="RefSeq" id="WP_033535441.1">
    <property type="nucleotide sequence ID" value="NZ_CP016340.1"/>
</dbReference>
<evidence type="ECO:0000256" key="4">
    <source>
        <dbReference type="ARBA" id="ARBA00022576"/>
    </source>
</evidence>
<dbReference type="SUPFAM" id="SSF53383">
    <property type="entry name" value="PLP-dependent transferases"/>
    <property type="match status" value="1"/>
</dbReference>
<feature type="domain" description="Aminotransferase class I/classII large" evidence="7">
    <location>
        <begin position="52"/>
        <end position="387"/>
    </location>
</feature>
<dbReference type="CDD" id="cd00609">
    <property type="entry name" value="AAT_like"/>
    <property type="match status" value="1"/>
</dbReference>
<dbReference type="InterPro" id="IPR015424">
    <property type="entry name" value="PyrdxlP-dep_Trfase"/>
</dbReference>
<evidence type="ECO:0000256" key="6">
    <source>
        <dbReference type="ARBA" id="ARBA00022898"/>
    </source>
</evidence>
<keyword evidence="9" id="KW-1185">Reference proteome</keyword>
<dbReference type="OrthoDB" id="9804020at2"/>
<evidence type="ECO:0000256" key="3">
    <source>
        <dbReference type="ARBA" id="ARBA00011738"/>
    </source>
</evidence>
<dbReference type="Pfam" id="PF00155">
    <property type="entry name" value="Aminotran_1_2"/>
    <property type="match status" value="1"/>
</dbReference>
<keyword evidence="4 8" id="KW-0032">Aminotransferase</keyword>
<dbReference type="InterPro" id="IPR004839">
    <property type="entry name" value="Aminotransferase_I/II_large"/>
</dbReference>
<dbReference type="GO" id="GO:0030170">
    <property type="term" value="F:pyridoxal phosphate binding"/>
    <property type="evidence" value="ECO:0007669"/>
    <property type="project" value="InterPro"/>
</dbReference>
<dbReference type="GO" id="GO:0047536">
    <property type="term" value="F:2-aminoadipate transaminase activity"/>
    <property type="evidence" value="ECO:0007669"/>
    <property type="project" value="UniProtKB-EC"/>
</dbReference>
<protein>
    <submittedName>
        <fullName evidence="8">Aminotransferase</fullName>
        <ecNumber evidence="8">2.6.1.39</ecNumber>
    </submittedName>
</protein>
<accession>A0A157PLH7</accession>
<sequence length="399" mass="43487">MYSFSRAFVHPQSSPIRDLFKYLSDPEMISFAGGYPDPRLFDAEGLQQASERAFQDSLVCLQYGSTEGTARLRTQIQALMAERGAQVALDQIQVTTGSQQAFDLLLRVMLDDGDLVYAESPAYPNNIQALRVLGARIEGVPVDSDGLVVERLEEMLRAGGRPKLVYTVPTFGNPTGATLSLARRRRLLELAVEFRFLVVEDDPYGDLRFSGEPLPSLLALAPQIEGASQWLVHLASLSKIVAPGLRVAWSIAPVEITRRCTIAKQSADVGSSPWTQSIAAEYLASGRLPAHLARICQAYGEKCAVMADALREKMGEGIEFHAPQGGMFLWARLKDGVTSADLIKACIERKVMFVPGTGFHVGQADASTLRLSFTAPSADGIREGIDRMARAWQAVRASA</sequence>
<comment type="cofactor">
    <cofactor evidence="1">
        <name>pyridoxal 5'-phosphate</name>
        <dbReference type="ChEBI" id="CHEBI:597326"/>
    </cofactor>
</comment>
<dbReference type="GO" id="GO:1901605">
    <property type="term" value="P:alpha-amino acid metabolic process"/>
    <property type="evidence" value="ECO:0007669"/>
    <property type="project" value="TreeGrafter"/>
</dbReference>
<dbReference type="AlphaFoldDB" id="A0A157PLH7"/>
<dbReference type="PANTHER" id="PTHR42790">
    <property type="entry name" value="AMINOTRANSFERASE"/>
    <property type="match status" value="1"/>
</dbReference>
<dbReference type="InterPro" id="IPR015422">
    <property type="entry name" value="PyrdxlP-dep_Trfase_small"/>
</dbReference>
<dbReference type="Gene3D" id="3.90.1150.10">
    <property type="entry name" value="Aspartate Aminotransferase, domain 1"/>
    <property type="match status" value="1"/>
</dbReference>
<dbReference type="PANTHER" id="PTHR42790:SF19">
    <property type="entry name" value="KYNURENINE_ALPHA-AMINOADIPATE AMINOTRANSFERASE, MITOCHONDRIAL"/>
    <property type="match status" value="1"/>
</dbReference>
<comment type="similarity">
    <text evidence="2">Belongs to the class-I pyridoxal-phosphate-dependent aminotransferase family.</text>
</comment>
<dbReference type="STRING" id="123899.SAMEA3906487_01990"/>
<dbReference type="Proteomes" id="UP000076825">
    <property type="component" value="Chromosome 1"/>
</dbReference>
<evidence type="ECO:0000256" key="5">
    <source>
        <dbReference type="ARBA" id="ARBA00022679"/>
    </source>
</evidence>
<dbReference type="InterPro" id="IPR050859">
    <property type="entry name" value="Class-I_PLP-dep_aminotransf"/>
</dbReference>